<dbReference type="Proteomes" id="UP000307874">
    <property type="component" value="Unassembled WGS sequence"/>
</dbReference>
<evidence type="ECO:0000256" key="3">
    <source>
        <dbReference type="ARBA" id="ARBA00022448"/>
    </source>
</evidence>
<evidence type="ECO:0000259" key="19">
    <source>
        <dbReference type="PROSITE" id="PS50999"/>
    </source>
</evidence>
<evidence type="ECO:0000256" key="10">
    <source>
        <dbReference type="ARBA" id="ARBA00023008"/>
    </source>
</evidence>
<dbReference type="GO" id="GO:0042773">
    <property type="term" value="P:ATP synthesis coupled electron transport"/>
    <property type="evidence" value="ECO:0007669"/>
    <property type="project" value="TreeGrafter"/>
</dbReference>
<evidence type="ECO:0000256" key="11">
    <source>
        <dbReference type="ARBA" id="ARBA00023136"/>
    </source>
</evidence>
<dbReference type="Gene3D" id="2.60.40.420">
    <property type="entry name" value="Cupredoxins - blue copper proteins"/>
    <property type="match status" value="1"/>
</dbReference>
<proteinExistence type="inferred from homology"/>
<evidence type="ECO:0000256" key="13">
    <source>
        <dbReference type="ARBA" id="ARBA00047816"/>
    </source>
</evidence>
<keyword evidence="10 15" id="KW-0186">Copper</keyword>
<dbReference type="GO" id="GO:0016491">
    <property type="term" value="F:oxidoreductase activity"/>
    <property type="evidence" value="ECO:0007669"/>
    <property type="project" value="UniProtKB-KW"/>
</dbReference>
<evidence type="ECO:0000256" key="16">
    <source>
        <dbReference type="SAM" id="Phobius"/>
    </source>
</evidence>
<name>A0A5C4JRK5_9HYPH</name>
<dbReference type="GO" id="GO:0004129">
    <property type="term" value="F:cytochrome-c oxidase activity"/>
    <property type="evidence" value="ECO:0007669"/>
    <property type="project" value="UniProtKB-EC"/>
</dbReference>
<protein>
    <recommendedName>
        <fullName evidence="15">Cytochrome c oxidase subunit 2</fullName>
        <ecNumber evidence="15">7.1.1.9</ecNumber>
    </recommendedName>
</protein>
<keyword evidence="5 14" id="KW-0812">Transmembrane</keyword>
<evidence type="ECO:0000259" key="18">
    <source>
        <dbReference type="PROSITE" id="PS50857"/>
    </source>
</evidence>
<keyword evidence="20" id="KW-0560">Oxidoreductase</keyword>
<keyword evidence="17" id="KW-0732">Signal</keyword>
<keyword evidence="11 16" id="KW-0472">Membrane</keyword>
<dbReference type="PROSITE" id="PS00078">
    <property type="entry name" value="COX2"/>
    <property type="match status" value="1"/>
</dbReference>
<evidence type="ECO:0000256" key="4">
    <source>
        <dbReference type="ARBA" id="ARBA00022660"/>
    </source>
</evidence>
<sequence>MEGEFNVMNKTRACVAALLCLAGTGSAFAAQPQPWEMGMQPAASPIMHQIRWFEQYTLWFIVPIVLFVLALLITVIVRFRASKNPEASRTSHNTMIEVVWTVAPVLILLFLAVPSFNLLTAQLTMPEDPKLTVKATATQWLWSYDYPEIEDGEISYSSYMLTEDQRAEYGKEDKAVYPRLLAVDNEMVVPVGEVVRLLVTAAPTDVIHSFAMPAFGIKIDAVPGRLNETWFKADAEGIYYGQCSELCGKDHAFMPIAIRAVSAEQFETWQASAATDVEAANKALMASIDTEKQGDDAVLLADKD</sequence>
<dbReference type="PROSITE" id="PS50857">
    <property type="entry name" value="COX2_CUA"/>
    <property type="match status" value="1"/>
</dbReference>
<evidence type="ECO:0000256" key="1">
    <source>
        <dbReference type="ARBA" id="ARBA00004141"/>
    </source>
</evidence>
<dbReference type="PROSITE" id="PS50999">
    <property type="entry name" value="COX2_TM"/>
    <property type="match status" value="1"/>
</dbReference>
<reference evidence="20 21" key="2">
    <citation type="submission" date="2019-06" db="EMBL/GenBank/DDBJ databases">
        <title>Martelella lutilitoris sp. nov., isolated from a tidal mudflat.</title>
        <authorList>
            <person name="Kim Y.-J."/>
        </authorList>
    </citation>
    <scope>NUCLEOTIDE SEQUENCE [LARGE SCALE GENOMIC DNA]</scope>
    <source>
        <strain evidence="20 21">GH2-6</strain>
    </source>
</reference>
<comment type="caution">
    <text evidence="20">The sequence shown here is derived from an EMBL/GenBank/DDBJ whole genome shotgun (WGS) entry which is preliminary data.</text>
</comment>
<comment type="function">
    <text evidence="12 15">Subunits I and II form the functional core of the enzyme complex. Electrons originating in cytochrome c are transferred via heme a and Cu(A) to the binuclear center formed by heme a3 and Cu(B).</text>
</comment>
<keyword evidence="3 14" id="KW-0813">Transport</keyword>
<dbReference type="SUPFAM" id="SSF49503">
    <property type="entry name" value="Cupredoxins"/>
    <property type="match status" value="1"/>
</dbReference>
<gene>
    <name evidence="20" type="primary">coxB</name>
    <name evidence="20" type="ORF">FF124_09680</name>
</gene>
<evidence type="ECO:0000256" key="15">
    <source>
        <dbReference type="RuleBase" id="RU004024"/>
    </source>
</evidence>
<feature type="chain" id="PRO_5022797066" description="Cytochrome c oxidase subunit 2" evidence="17">
    <location>
        <begin position="30"/>
        <end position="304"/>
    </location>
</feature>
<dbReference type="InterPro" id="IPR036257">
    <property type="entry name" value="Cyt_c_oxidase_su2_TM_sf"/>
</dbReference>
<keyword evidence="9 16" id="KW-1133">Transmembrane helix</keyword>
<dbReference type="PRINTS" id="PR01166">
    <property type="entry name" value="CYCOXIDASEII"/>
</dbReference>
<keyword evidence="4 14" id="KW-0679">Respiratory chain</keyword>
<dbReference type="InterPro" id="IPR034210">
    <property type="entry name" value="CcO_II_C"/>
</dbReference>
<comment type="catalytic activity">
    <reaction evidence="13 15">
        <text>4 Fe(II)-[cytochrome c] + O2 + 8 H(+)(in) = 4 Fe(III)-[cytochrome c] + 2 H2O + 4 H(+)(out)</text>
        <dbReference type="Rhea" id="RHEA:11436"/>
        <dbReference type="Rhea" id="RHEA-COMP:10350"/>
        <dbReference type="Rhea" id="RHEA-COMP:14399"/>
        <dbReference type="ChEBI" id="CHEBI:15377"/>
        <dbReference type="ChEBI" id="CHEBI:15378"/>
        <dbReference type="ChEBI" id="CHEBI:15379"/>
        <dbReference type="ChEBI" id="CHEBI:29033"/>
        <dbReference type="ChEBI" id="CHEBI:29034"/>
        <dbReference type="EC" id="7.1.1.9"/>
    </reaction>
</comment>
<evidence type="ECO:0000256" key="17">
    <source>
        <dbReference type="SAM" id="SignalP"/>
    </source>
</evidence>
<feature type="domain" description="Cytochrome oxidase subunit II transmembrane region profile" evidence="19">
    <location>
        <begin position="31"/>
        <end position="126"/>
    </location>
</feature>
<dbReference type="InterPro" id="IPR002429">
    <property type="entry name" value="CcO_II-like_C"/>
</dbReference>
<evidence type="ECO:0000313" key="20">
    <source>
        <dbReference type="EMBL" id="TNB47852.1"/>
    </source>
</evidence>
<dbReference type="AlphaFoldDB" id="A0A5C4JRK5"/>
<evidence type="ECO:0000256" key="8">
    <source>
        <dbReference type="ARBA" id="ARBA00022982"/>
    </source>
</evidence>
<dbReference type="InterPro" id="IPR014222">
    <property type="entry name" value="Cyt_c_oxidase_su2"/>
</dbReference>
<comment type="similarity">
    <text evidence="2 14">Belongs to the cytochrome c oxidase subunit 2 family.</text>
</comment>
<dbReference type="Pfam" id="PF02790">
    <property type="entry name" value="COX2_TM"/>
    <property type="match status" value="1"/>
</dbReference>
<comment type="cofactor">
    <cofactor evidence="15">
        <name>Cu cation</name>
        <dbReference type="ChEBI" id="CHEBI:23378"/>
    </cofactor>
    <text evidence="15">Binds a copper A center.</text>
</comment>
<evidence type="ECO:0000313" key="21">
    <source>
        <dbReference type="Proteomes" id="UP000307874"/>
    </source>
</evidence>
<dbReference type="GO" id="GO:0005507">
    <property type="term" value="F:copper ion binding"/>
    <property type="evidence" value="ECO:0007669"/>
    <property type="project" value="InterPro"/>
</dbReference>
<organism evidence="20 21">
    <name type="scientific">Martelella lutilitoris</name>
    <dbReference type="NCBI Taxonomy" id="2583532"/>
    <lineage>
        <taxon>Bacteria</taxon>
        <taxon>Pseudomonadati</taxon>
        <taxon>Pseudomonadota</taxon>
        <taxon>Alphaproteobacteria</taxon>
        <taxon>Hyphomicrobiales</taxon>
        <taxon>Aurantimonadaceae</taxon>
        <taxon>Martelella</taxon>
    </lineage>
</organism>
<keyword evidence="6 15" id="KW-0479">Metal-binding</keyword>
<dbReference type="CDD" id="cd13912">
    <property type="entry name" value="CcO_II_C"/>
    <property type="match status" value="1"/>
</dbReference>
<feature type="domain" description="Cytochrome oxidase subunit II copper A binding" evidence="18">
    <location>
        <begin position="128"/>
        <end position="272"/>
    </location>
</feature>
<evidence type="ECO:0000256" key="6">
    <source>
        <dbReference type="ARBA" id="ARBA00022723"/>
    </source>
</evidence>
<keyword evidence="7" id="KW-1278">Translocase</keyword>
<feature type="transmembrane region" description="Helical" evidence="16">
    <location>
        <begin position="98"/>
        <end position="119"/>
    </location>
</feature>
<dbReference type="NCBIfam" id="TIGR02866">
    <property type="entry name" value="CoxB"/>
    <property type="match status" value="1"/>
</dbReference>
<evidence type="ECO:0000256" key="5">
    <source>
        <dbReference type="ARBA" id="ARBA00022692"/>
    </source>
</evidence>
<reference evidence="20 21" key="1">
    <citation type="submission" date="2019-05" db="EMBL/GenBank/DDBJ databases">
        <authorList>
            <person name="Lee S.D."/>
        </authorList>
    </citation>
    <scope>NUCLEOTIDE SEQUENCE [LARGE SCALE GENOMIC DNA]</scope>
    <source>
        <strain evidence="20 21">GH2-6</strain>
    </source>
</reference>
<dbReference type="GO" id="GO:0005886">
    <property type="term" value="C:plasma membrane"/>
    <property type="evidence" value="ECO:0007669"/>
    <property type="project" value="UniProtKB-SubCell"/>
</dbReference>
<dbReference type="PANTHER" id="PTHR22888">
    <property type="entry name" value="CYTOCHROME C OXIDASE, SUBUNIT II"/>
    <property type="match status" value="1"/>
</dbReference>
<dbReference type="InterPro" id="IPR001505">
    <property type="entry name" value="Copper_CuA"/>
</dbReference>
<evidence type="ECO:0000256" key="7">
    <source>
        <dbReference type="ARBA" id="ARBA00022967"/>
    </source>
</evidence>
<dbReference type="InterPro" id="IPR045187">
    <property type="entry name" value="CcO_II"/>
</dbReference>
<dbReference type="PANTHER" id="PTHR22888:SF9">
    <property type="entry name" value="CYTOCHROME C OXIDASE SUBUNIT 2"/>
    <property type="match status" value="1"/>
</dbReference>
<dbReference type="Pfam" id="PF00116">
    <property type="entry name" value="COX2"/>
    <property type="match status" value="1"/>
</dbReference>
<feature type="transmembrane region" description="Helical" evidence="16">
    <location>
        <begin position="56"/>
        <end position="77"/>
    </location>
</feature>
<evidence type="ECO:0000256" key="14">
    <source>
        <dbReference type="RuleBase" id="RU000456"/>
    </source>
</evidence>
<dbReference type="EMBL" id="VCLB01000005">
    <property type="protein sequence ID" value="TNB47852.1"/>
    <property type="molecule type" value="Genomic_DNA"/>
</dbReference>
<dbReference type="EC" id="7.1.1.9" evidence="15"/>
<evidence type="ECO:0000256" key="12">
    <source>
        <dbReference type="ARBA" id="ARBA00024688"/>
    </source>
</evidence>
<dbReference type="InterPro" id="IPR011759">
    <property type="entry name" value="Cyt_c_oxidase_su2_TM_dom"/>
</dbReference>
<keyword evidence="21" id="KW-1185">Reference proteome</keyword>
<evidence type="ECO:0000256" key="9">
    <source>
        <dbReference type="ARBA" id="ARBA00022989"/>
    </source>
</evidence>
<dbReference type="OrthoDB" id="9781261at2"/>
<comment type="subcellular location">
    <subcellularLocation>
        <location evidence="14">Cell membrane</location>
        <topology evidence="14">Multi-pass membrane protein</topology>
    </subcellularLocation>
    <subcellularLocation>
        <location evidence="1">Membrane</location>
        <topology evidence="1">Multi-pass membrane protein</topology>
    </subcellularLocation>
</comment>
<dbReference type="Gene3D" id="1.10.287.90">
    <property type="match status" value="1"/>
</dbReference>
<evidence type="ECO:0000256" key="2">
    <source>
        <dbReference type="ARBA" id="ARBA00007866"/>
    </source>
</evidence>
<feature type="signal peptide" evidence="17">
    <location>
        <begin position="1"/>
        <end position="29"/>
    </location>
</feature>
<keyword evidence="8 14" id="KW-0249">Electron transport</keyword>
<dbReference type="SUPFAM" id="SSF81464">
    <property type="entry name" value="Cytochrome c oxidase subunit II-like, transmembrane region"/>
    <property type="match status" value="1"/>
</dbReference>
<accession>A0A5C4JRK5</accession>
<dbReference type="InterPro" id="IPR008972">
    <property type="entry name" value="Cupredoxin"/>
</dbReference>